<dbReference type="RefSeq" id="WP_379841684.1">
    <property type="nucleotide sequence ID" value="NZ_JBHSMA010000001.1"/>
</dbReference>
<keyword evidence="2" id="KW-1185">Reference proteome</keyword>
<reference evidence="2" key="1">
    <citation type="journal article" date="2019" name="Int. J. Syst. Evol. Microbiol.">
        <title>The Global Catalogue of Microorganisms (GCM) 10K type strain sequencing project: providing services to taxonomists for standard genome sequencing and annotation.</title>
        <authorList>
            <consortium name="The Broad Institute Genomics Platform"/>
            <consortium name="The Broad Institute Genome Sequencing Center for Infectious Disease"/>
            <person name="Wu L."/>
            <person name="Ma J."/>
        </authorList>
    </citation>
    <scope>NUCLEOTIDE SEQUENCE [LARGE SCALE GENOMIC DNA]</scope>
    <source>
        <strain evidence="2">CCUG 55250</strain>
    </source>
</reference>
<evidence type="ECO:0000313" key="1">
    <source>
        <dbReference type="EMBL" id="MFC5408624.1"/>
    </source>
</evidence>
<accession>A0ABW0I5H1</accession>
<proteinExistence type="predicted"/>
<dbReference type="EMBL" id="JBHSMA010000001">
    <property type="protein sequence ID" value="MFC5408624.1"/>
    <property type="molecule type" value="Genomic_DNA"/>
</dbReference>
<organism evidence="1 2">
    <name type="scientific">Larkinella bovis</name>
    <dbReference type="NCBI Taxonomy" id="683041"/>
    <lineage>
        <taxon>Bacteria</taxon>
        <taxon>Pseudomonadati</taxon>
        <taxon>Bacteroidota</taxon>
        <taxon>Cytophagia</taxon>
        <taxon>Cytophagales</taxon>
        <taxon>Spirosomataceae</taxon>
        <taxon>Larkinella</taxon>
    </lineage>
</organism>
<dbReference type="Proteomes" id="UP001596106">
    <property type="component" value="Unassembled WGS sequence"/>
</dbReference>
<comment type="caution">
    <text evidence="1">The sequence shown here is derived from an EMBL/GenBank/DDBJ whole genome shotgun (WGS) entry which is preliminary data.</text>
</comment>
<protein>
    <submittedName>
        <fullName evidence="1">Uncharacterized protein</fullName>
    </submittedName>
</protein>
<name>A0ABW0I5H1_9BACT</name>
<gene>
    <name evidence="1" type="ORF">ACFPMF_04855</name>
</gene>
<evidence type="ECO:0000313" key="2">
    <source>
        <dbReference type="Proteomes" id="UP001596106"/>
    </source>
</evidence>
<sequence length="128" mass="14745">MCNHQSPDPISLFSQLLPEWGQAADQLYQNYHFIHQVISQANRRVVSDAALQELLQLRTTLVRTIVELIQNLPPASHRISNENGESINRFNAHTDTLKIINRQTEETLATLFQMYPTLKAWVESVDFD</sequence>